<keyword evidence="1" id="KW-1185">Reference proteome</keyword>
<reference evidence="2" key="1">
    <citation type="submission" date="2017-02" db="UniProtKB">
        <authorList>
            <consortium name="WormBaseParasite"/>
        </authorList>
    </citation>
    <scope>IDENTIFICATION</scope>
</reference>
<proteinExistence type="predicted"/>
<name>A0A0M3IG35_ASCLU</name>
<evidence type="ECO:0000313" key="2">
    <source>
        <dbReference type="WBParaSite" id="ALUE_0001722801-mRNA-1"/>
    </source>
</evidence>
<organism evidence="1 2">
    <name type="scientific">Ascaris lumbricoides</name>
    <name type="common">Giant roundworm</name>
    <dbReference type="NCBI Taxonomy" id="6252"/>
    <lineage>
        <taxon>Eukaryota</taxon>
        <taxon>Metazoa</taxon>
        <taxon>Ecdysozoa</taxon>
        <taxon>Nematoda</taxon>
        <taxon>Chromadorea</taxon>
        <taxon>Rhabditida</taxon>
        <taxon>Spirurina</taxon>
        <taxon>Ascaridomorpha</taxon>
        <taxon>Ascaridoidea</taxon>
        <taxon>Ascarididae</taxon>
        <taxon>Ascaris</taxon>
    </lineage>
</organism>
<accession>A0A0M3IG35</accession>
<sequence>MSPHPELMITNLVLAYSFINKGHNLQCQVVSACGEEQILGFKNMPNKLGVRRFLFTCDNPRWLNANPEIIDQEYFRQHLKHDTHSWTREYFKDSGRDSSDNTRCLIERKDDEIASRSLAKLKNKLIRSNEGSKNFGDKDFMMT</sequence>
<dbReference type="Proteomes" id="UP000036681">
    <property type="component" value="Unplaced"/>
</dbReference>
<dbReference type="AlphaFoldDB" id="A0A0M3IG35"/>
<evidence type="ECO:0000313" key="1">
    <source>
        <dbReference type="Proteomes" id="UP000036681"/>
    </source>
</evidence>
<dbReference type="WBParaSite" id="ALUE_0001722801-mRNA-1">
    <property type="protein sequence ID" value="ALUE_0001722801-mRNA-1"/>
    <property type="gene ID" value="ALUE_0001722801"/>
</dbReference>
<protein>
    <submittedName>
        <fullName evidence="2">Uncharacterized protein</fullName>
    </submittedName>
</protein>